<dbReference type="Proteomes" id="UP000234420">
    <property type="component" value="Unassembled WGS sequence"/>
</dbReference>
<sequence length="208" mass="22539">MTTDALYRCKNTGGPDGDCEHAAQNEAIPASLVTINNNGEAICPGQTVFDEPCGAVLEEVIPPKKVPWMMIAFLSIAVLVVAVAMWLFLFRGDALLRVDQTSFVLSPGESTKVEVFNDGEVNLQLGDMKFSSNNFSTEKTDDSLDIAPGNSGYFYVKFAQNAQDSIKGSMTIYSNSSGEPVSIELIGNAKPWRISEKLNSTSTILDKE</sequence>
<keyword evidence="1" id="KW-0472">Membrane</keyword>
<dbReference type="AlphaFoldDB" id="A0A2N4UMD6"/>
<accession>A0A2N4UMD6</accession>
<gene>
    <name evidence="2" type="ORF">CIK00_19860</name>
</gene>
<dbReference type="RefSeq" id="WP_101770300.1">
    <property type="nucleotide sequence ID" value="NZ_BPPU01000001.1"/>
</dbReference>
<comment type="caution">
    <text evidence="2">The sequence shown here is derived from an EMBL/GenBank/DDBJ whole genome shotgun (WGS) entry which is preliminary data.</text>
</comment>
<keyword evidence="1" id="KW-0812">Transmembrane</keyword>
<protein>
    <submittedName>
        <fullName evidence="2">Uncharacterized protein</fullName>
    </submittedName>
</protein>
<evidence type="ECO:0000313" key="3">
    <source>
        <dbReference type="Proteomes" id="UP000234420"/>
    </source>
</evidence>
<name>A0A2N4UMD6_9GAMM</name>
<dbReference type="Gene3D" id="2.60.40.10">
    <property type="entry name" value="Immunoglobulins"/>
    <property type="match status" value="1"/>
</dbReference>
<keyword evidence="3" id="KW-1185">Reference proteome</keyword>
<reference evidence="2 3" key="1">
    <citation type="journal article" date="2018" name="Syst. Appl. Microbiol.">
        <title>Photobacterium carnosum sp. nov., isolated from spoiled modified atmosphere packaged poultry meat.</title>
        <authorList>
            <person name="Hilgarth M."/>
            <person name="Fuertes S."/>
            <person name="Ehrmann M."/>
            <person name="Vogel R.F."/>
        </authorList>
    </citation>
    <scope>NUCLEOTIDE SEQUENCE [LARGE SCALE GENOMIC DNA]</scope>
    <source>
        <strain evidence="2 3">TMW 2.2021</strain>
    </source>
</reference>
<keyword evidence="1" id="KW-1133">Transmembrane helix</keyword>
<dbReference type="EMBL" id="NPIB01000037">
    <property type="protein sequence ID" value="PLC56178.1"/>
    <property type="molecule type" value="Genomic_DNA"/>
</dbReference>
<proteinExistence type="predicted"/>
<organism evidence="2 3">
    <name type="scientific">Photobacterium carnosum</name>
    <dbReference type="NCBI Taxonomy" id="2023717"/>
    <lineage>
        <taxon>Bacteria</taxon>
        <taxon>Pseudomonadati</taxon>
        <taxon>Pseudomonadota</taxon>
        <taxon>Gammaproteobacteria</taxon>
        <taxon>Vibrionales</taxon>
        <taxon>Vibrionaceae</taxon>
        <taxon>Photobacterium</taxon>
    </lineage>
</organism>
<dbReference type="InterPro" id="IPR013783">
    <property type="entry name" value="Ig-like_fold"/>
</dbReference>
<evidence type="ECO:0000313" key="2">
    <source>
        <dbReference type="EMBL" id="PLC56178.1"/>
    </source>
</evidence>
<feature type="transmembrane region" description="Helical" evidence="1">
    <location>
        <begin position="68"/>
        <end position="90"/>
    </location>
</feature>
<evidence type="ECO:0000256" key="1">
    <source>
        <dbReference type="SAM" id="Phobius"/>
    </source>
</evidence>